<evidence type="ECO:0000256" key="1">
    <source>
        <dbReference type="ARBA" id="ARBA00007452"/>
    </source>
</evidence>
<evidence type="ECO:0000256" key="7">
    <source>
        <dbReference type="HAMAP-Rule" id="MF_00201"/>
    </source>
</evidence>
<organism evidence="9 10">
    <name type="scientific">Natranaerovirga pectinivora</name>
    <dbReference type="NCBI Taxonomy" id="682400"/>
    <lineage>
        <taxon>Bacteria</taxon>
        <taxon>Bacillati</taxon>
        <taxon>Bacillota</taxon>
        <taxon>Clostridia</taxon>
        <taxon>Lachnospirales</taxon>
        <taxon>Natranaerovirgaceae</taxon>
        <taxon>Natranaerovirga</taxon>
    </lineage>
</organism>
<dbReference type="SUPFAM" id="SSF57863">
    <property type="entry name" value="ArfGap/RecO-like zinc finger"/>
    <property type="match status" value="1"/>
</dbReference>
<dbReference type="Gene3D" id="1.20.1440.120">
    <property type="entry name" value="Recombination protein O, C-terminal domain"/>
    <property type="match status" value="1"/>
</dbReference>
<dbReference type="PANTHER" id="PTHR33991:SF1">
    <property type="entry name" value="DNA REPAIR PROTEIN RECO"/>
    <property type="match status" value="1"/>
</dbReference>
<keyword evidence="4 7" id="KW-0233">DNA recombination</keyword>
<reference evidence="9 10" key="1">
    <citation type="submission" date="2019-03" db="EMBL/GenBank/DDBJ databases">
        <title>Genomic Encyclopedia of Type Strains, Phase IV (KMG-IV): sequencing the most valuable type-strain genomes for metagenomic binning, comparative biology and taxonomic classification.</title>
        <authorList>
            <person name="Goeker M."/>
        </authorList>
    </citation>
    <scope>NUCLEOTIDE SEQUENCE [LARGE SCALE GENOMIC DNA]</scope>
    <source>
        <strain evidence="9 10">DSM 24629</strain>
    </source>
</reference>
<dbReference type="PANTHER" id="PTHR33991">
    <property type="entry name" value="DNA REPAIR PROTEIN RECO"/>
    <property type="match status" value="1"/>
</dbReference>
<evidence type="ECO:0000313" key="9">
    <source>
        <dbReference type="EMBL" id="TCT15660.1"/>
    </source>
</evidence>
<keyword evidence="5 7" id="KW-0234">DNA repair</keyword>
<dbReference type="Pfam" id="PF02565">
    <property type="entry name" value="RecO_C"/>
    <property type="match status" value="1"/>
</dbReference>
<sequence>MSQLIKTTAIVLSSMPIGEYDKRLVLLTKDKGKINAFAKGSRRPNSHLLAGSQTFAVGEFLIYKGKNSNSISQINMIEAFHDLRQDIEVVSYGLYFNEFIDYITDEDMPTYELLKLLYKTLSILGKKVSSFELIKSIFELKLLSLSGFTPEVTKCLTSNCETTSSKYFFSPSEGGLFCLEHGKVIKDKIMISESTRYTMQYILASPIEKLYKFKITEDILKELEMVLKKYIDVHINYSFKTLNFIDKLNKGY</sequence>
<evidence type="ECO:0000256" key="4">
    <source>
        <dbReference type="ARBA" id="ARBA00023172"/>
    </source>
</evidence>
<evidence type="ECO:0000256" key="3">
    <source>
        <dbReference type="ARBA" id="ARBA00022763"/>
    </source>
</evidence>
<dbReference type="GO" id="GO:0006310">
    <property type="term" value="P:DNA recombination"/>
    <property type="evidence" value="ECO:0007669"/>
    <property type="project" value="UniProtKB-UniRule"/>
</dbReference>
<dbReference type="Proteomes" id="UP000294902">
    <property type="component" value="Unassembled WGS sequence"/>
</dbReference>
<dbReference type="EMBL" id="SMAL01000003">
    <property type="protein sequence ID" value="TCT15660.1"/>
    <property type="molecule type" value="Genomic_DNA"/>
</dbReference>
<dbReference type="InterPro" id="IPR003717">
    <property type="entry name" value="RecO"/>
</dbReference>
<dbReference type="AlphaFoldDB" id="A0A4V2V0F2"/>
<evidence type="ECO:0000256" key="5">
    <source>
        <dbReference type="ARBA" id="ARBA00023204"/>
    </source>
</evidence>
<protein>
    <recommendedName>
        <fullName evidence="2 7">DNA repair protein RecO</fullName>
    </recommendedName>
    <alternativeName>
        <fullName evidence="6 7">Recombination protein O</fullName>
    </alternativeName>
</protein>
<dbReference type="Gene3D" id="2.40.50.140">
    <property type="entry name" value="Nucleic acid-binding proteins"/>
    <property type="match status" value="1"/>
</dbReference>
<dbReference type="InterPro" id="IPR012340">
    <property type="entry name" value="NA-bd_OB-fold"/>
</dbReference>
<dbReference type="SUPFAM" id="SSF50249">
    <property type="entry name" value="Nucleic acid-binding proteins"/>
    <property type="match status" value="1"/>
</dbReference>
<dbReference type="OrthoDB" id="9797083at2"/>
<feature type="domain" description="DNA replication/recombination mediator RecO N-terminal" evidence="8">
    <location>
        <begin position="1"/>
        <end position="80"/>
    </location>
</feature>
<evidence type="ECO:0000256" key="2">
    <source>
        <dbReference type="ARBA" id="ARBA00021310"/>
    </source>
</evidence>
<dbReference type="InterPro" id="IPR042242">
    <property type="entry name" value="RecO_C"/>
</dbReference>
<dbReference type="HAMAP" id="MF_00201">
    <property type="entry name" value="RecO"/>
    <property type="match status" value="1"/>
</dbReference>
<accession>A0A4V2V0F2</accession>
<evidence type="ECO:0000313" key="10">
    <source>
        <dbReference type="Proteomes" id="UP000294902"/>
    </source>
</evidence>
<dbReference type="Pfam" id="PF11967">
    <property type="entry name" value="RecO_N"/>
    <property type="match status" value="1"/>
</dbReference>
<keyword evidence="3 7" id="KW-0227">DNA damage</keyword>
<evidence type="ECO:0000259" key="8">
    <source>
        <dbReference type="Pfam" id="PF11967"/>
    </source>
</evidence>
<proteinExistence type="inferred from homology"/>
<gene>
    <name evidence="7" type="primary">recO</name>
    <name evidence="9" type="ORF">EDC18_103370</name>
</gene>
<dbReference type="GO" id="GO:0006302">
    <property type="term" value="P:double-strand break repair"/>
    <property type="evidence" value="ECO:0007669"/>
    <property type="project" value="TreeGrafter"/>
</dbReference>
<comment type="function">
    <text evidence="7">Involved in DNA repair and RecF pathway recombination.</text>
</comment>
<dbReference type="GO" id="GO:0043590">
    <property type="term" value="C:bacterial nucleoid"/>
    <property type="evidence" value="ECO:0007669"/>
    <property type="project" value="TreeGrafter"/>
</dbReference>
<comment type="caution">
    <text evidence="9">The sequence shown here is derived from an EMBL/GenBank/DDBJ whole genome shotgun (WGS) entry which is preliminary data.</text>
</comment>
<dbReference type="NCBIfam" id="TIGR00613">
    <property type="entry name" value="reco"/>
    <property type="match status" value="1"/>
</dbReference>
<evidence type="ECO:0000256" key="6">
    <source>
        <dbReference type="ARBA" id="ARBA00033409"/>
    </source>
</evidence>
<dbReference type="RefSeq" id="WP_132251529.1">
    <property type="nucleotide sequence ID" value="NZ_SMAL01000003.1"/>
</dbReference>
<dbReference type="InterPro" id="IPR037278">
    <property type="entry name" value="ARFGAP/RecO"/>
</dbReference>
<keyword evidence="10" id="KW-1185">Reference proteome</keyword>
<name>A0A4V2V0F2_9FIRM</name>
<comment type="similarity">
    <text evidence="1 7">Belongs to the RecO family.</text>
</comment>
<dbReference type="InterPro" id="IPR022572">
    <property type="entry name" value="DNA_rep/recomb_RecO_N"/>
</dbReference>